<proteinExistence type="predicted"/>
<accession>A0A419UZC7</accession>
<dbReference type="AlphaFoldDB" id="A0A419UZC7"/>
<dbReference type="OrthoDB" id="2967153at2"/>
<dbReference type="EMBL" id="RAPK01000010">
    <property type="protein sequence ID" value="RKD71050.1"/>
    <property type="molecule type" value="Genomic_DNA"/>
</dbReference>
<name>A0A419UZC7_9BACL</name>
<dbReference type="Proteomes" id="UP000285120">
    <property type="component" value="Unassembled WGS sequence"/>
</dbReference>
<keyword evidence="2" id="KW-1185">Reference proteome</keyword>
<evidence type="ECO:0000313" key="1">
    <source>
        <dbReference type="EMBL" id="RKD71050.1"/>
    </source>
</evidence>
<reference evidence="1 2" key="1">
    <citation type="submission" date="2018-09" db="EMBL/GenBank/DDBJ databases">
        <title>Genomic Encyclopedia of Archaeal and Bacterial Type Strains, Phase II (KMG-II): from individual species to whole genera.</title>
        <authorList>
            <person name="Goeker M."/>
        </authorList>
    </citation>
    <scope>NUCLEOTIDE SEQUENCE [LARGE SCALE GENOMIC DNA]</scope>
    <source>
        <strain evidence="1 2">DSM 17008</strain>
    </source>
</reference>
<organism evidence="1 2">
    <name type="scientific">Sinobaca qinghaiensis</name>
    <dbReference type="NCBI Taxonomy" id="342944"/>
    <lineage>
        <taxon>Bacteria</taxon>
        <taxon>Bacillati</taxon>
        <taxon>Bacillota</taxon>
        <taxon>Bacilli</taxon>
        <taxon>Bacillales</taxon>
        <taxon>Sporolactobacillaceae</taxon>
        <taxon>Sinobaca</taxon>
    </lineage>
</organism>
<sequence>MQKPIVIFMEYKVKEESTETYLTKMKKVIEEMEALEAGPVEWYEAADQKGLYVEMIEVSSMKQYEYIKERRSDPADAAFGGLLPLLEKGTAGMNCWAFSRLNKK</sequence>
<evidence type="ECO:0008006" key="3">
    <source>
        <dbReference type="Google" id="ProtNLM"/>
    </source>
</evidence>
<gene>
    <name evidence="1" type="ORF">ATL39_2440</name>
</gene>
<dbReference type="RefSeq" id="WP_147419357.1">
    <property type="nucleotide sequence ID" value="NZ_RAPK01000010.1"/>
</dbReference>
<protein>
    <recommendedName>
        <fullName evidence="3">ABM domain-containing protein</fullName>
    </recommendedName>
</protein>
<evidence type="ECO:0000313" key="2">
    <source>
        <dbReference type="Proteomes" id="UP000285120"/>
    </source>
</evidence>
<comment type="caution">
    <text evidence="1">The sequence shown here is derived from an EMBL/GenBank/DDBJ whole genome shotgun (WGS) entry which is preliminary data.</text>
</comment>